<evidence type="ECO:0000313" key="4">
    <source>
        <dbReference type="Proteomes" id="UP000694844"/>
    </source>
</evidence>
<dbReference type="KEGG" id="cvn:111126555"/>
<dbReference type="GeneID" id="111126555"/>
<dbReference type="SUPFAM" id="SSF53067">
    <property type="entry name" value="Actin-like ATPase domain"/>
    <property type="match status" value="2"/>
</dbReference>
<dbReference type="Gene3D" id="3.30.420.40">
    <property type="match status" value="2"/>
</dbReference>
<keyword evidence="3" id="KW-0067">ATP-binding</keyword>
<comment type="similarity">
    <text evidence="1">Belongs to the heat shock protein 70 family.</text>
</comment>
<dbReference type="PANTHER" id="PTHR14187:SF5">
    <property type="entry name" value="HEAT SHOCK 70 KDA PROTEIN 12A"/>
    <property type="match status" value="1"/>
</dbReference>
<dbReference type="RefSeq" id="XP_022326987.1">
    <property type="nucleotide sequence ID" value="XM_022471279.1"/>
</dbReference>
<evidence type="ECO:0000256" key="2">
    <source>
        <dbReference type="ARBA" id="ARBA00022741"/>
    </source>
</evidence>
<evidence type="ECO:0000313" key="5">
    <source>
        <dbReference type="RefSeq" id="XP_022326986.1"/>
    </source>
</evidence>
<dbReference type="OrthoDB" id="2963168at2759"/>
<name>A0A8B8DFS4_CRAVI</name>
<reference evidence="5 6" key="1">
    <citation type="submission" date="2025-04" db="UniProtKB">
        <authorList>
            <consortium name="RefSeq"/>
        </authorList>
    </citation>
    <scope>IDENTIFICATION</scope>
    <source>
        <tissue evidence="5 6">Whole sample</tissue>
    </source>
</reference>
<protein>
    <submittedName>
        <fullName evidence="5 6">Heat shock 70 kDa protein 12A-like</fullName>
    </submittedName>
</protein>
<dbReference type="Proteomes" id="UP000694844">
    <property type="component" value="Chromosome 3"/>
</dbReference>
<evidence type="ECO:0000256" key="3">
    <source>
        <dbReference type="ARBA" id="ARBA00022840"/>
    </source>
</evidence>
<evidence type="ECO:0000256" key="1">
    <source>
        <dbReference type="ARBA" id="ARBA00007381"/>
    </source>
</evidence>
<dbReference type="GO" id="GO:0005524">
    <property type="term" value="F:ATP binding"/>
    <property type="evidence" value="ECO:0007669"/>
    <property type="project" value="UniProtKB-KW"/>
</dbReference>
<evidence type="ECO:0000313" key="6">
    <source>
        <dbReference type="RefSeq" id="XP_022326987.1"/>
    </source>
</evidence>
<organism evidence="4 6">
    <name type="scientific">Crassostrea virginica</name>
    <name type="common">Eastern oyster</name>
    <dbReference type="NCBI Taxonomy" id="6565"/>
    <lineage>
        <taxon>Eukaryota</taxon>
        <taxon>Metazoa</taxon>
        <taxon>Spiralia</taxon>
        <taxon>Lophotrochozoa</taxon>
        <taxon>Mollusca</taxon>
        <taxon>Bivalvia</taxon>
        <taxon>Autobranchia</taxon>
        <taxon>Pteriomorphia</taxon>
        <taxon>Ostreida</taxon>
        <taxon>Ostreoidea</taxon>
        <taxon>Ostreidae</taxon>
        <taxon>Crassostrea</taxon>
    </lineage>
</organism>
<dbReference type="PANTHER" id="PTHR14187">
    <property type="entry name" value="ALPHA KINASE/ELONGATION FACTOR 2 KINASE"/>
    <property type="match status" value="1"/>
</dbReference>
<dbReference type="GO" id="GO:0140662">
    <property type="term" value="F:ATP-dependent protein folding chaperone"/>
    <property type="evidence" value="ECO:0007669"/>
    <property type="project" value="InterPro"/>
</dbReference>
<keyword evidence="4" id="KW-1185">Reference proteome</keyword>
<dbReference type="InterPro" id="IPR013126">
    <property type="entry name" value="Hsp_70_fam"/>
</dbReference>
<dbReference type="Pfam" id="PF00012">
    <property type="entry name" value="HSP70"/>
    <property type="match status" value="1"/>
</dbReference>
<sequence>MEDASGGAAPPRKHRLFVAAIDFGTTYSGYAFSSKDDWEKEPLKIHANVWNAGTKSLLSTKAPTTLLLSPNKQFLAFGYDAETKYTDLAEDEDDFESYYYFNCFKMLLHNNKRLRRDTPIEDATGKTLDAMTVFSISLKYIRDHLFKSLSDKFSEIQKEDIHYVLTVPAIWDDNAKQFMREAAVKAGISKKQLSIALEPETASIYCQYLNLSRKKGEDGASFLDKAEEGTKFMVVDLGGGTTDITFHKRCKDGKLKEIHSATGGPWGGRNINEAFINFLAELFGKHVIDQLKMKYMDDYLELEREFETKKRTITSDKSDKNVKMTFPLSVFDLANKACKTASVSEIINKNPKYSGKISAKTQKLLISTDIFISLFRPTIEEMINHIKKIMKGRANEVENILMVGGFSECDIVQNEFRKTFPDKKIIVPDEAGLAVLKGAVLYGHMPQVITTRVARHTYGIQSWPEFDPTIHPSSKRVIINGVARCKDVFFKYVTIGEEISPGFRCSQTFQALKPEEDTLECTIHASNEEDPQFVTDDSCFRLGTLTIPLPTQRSIGPIEIEETMVFGETELHVTAKDTRNNRVFDAFFNFLDN</sequence>
<accession>A0A8B8DFS4</accession>
<dbReference type="CDD" id="cd10229">
    <property type="entry name" value="ASKHA_NBD_HSP70_HSPA12"/>
    <property type="match status" value="1"/>
</dbReference>
<dbReference type="InterPro" id="IPR043129">
    <property type="entry name" value="ATPase_NBD"/>
</dbReference>
<proteinExistence type="inferred from homology"/>
<gene>
    <name evidence="5 6" type="primary">LOC111126555</name>
</gene>
<keyword evidence="2" id="KW-0547">Nucleotide-binding</keyword>
<dbReference type="AlphaFoldDB" id="A0A8B8DFS4"/>
<dbReference type="RefSeq" id="XP_022326986.1">
    <property type="nucleotide sequence ID" value="XM_022471278.1"/>
</dbReference>